<comment type="caution">
    <text evidence="2">The sequence shown here is derived from an EMBL/GenBank/DDBJ whole genome shotgun (WGS) entry which is preliminary data.</text>
</comment>
<dbReference type="SUPFAM" id="SSF51182">
    <property type="entry name" value="RmlC-like cupins"/>
    <property type="match status" value="1"/>
</dbReference>
<reference evidence="2 3" key="1">
    <citation type="submission" date="2021-04" db="EMBL/GenBank/DDBJ databases">
        <title>The genome sequence of type strain Ideonella paludis KCTC 32238.</title>
        <authorList>
            <person name="Liu Y."/>
        </authorList>
    </citation>
    <scope>NUCLEOTIDE SEQUENCE [LARGE SCALE GENOMIC DNA]</scope>
    <source>
        <strain evidence="2 3">KCTC 32238</strain>
    </source>
</reference>
<dbReference type="InterPro" id="IPR011051">
    <property type="entry name" value="RmlC_Cupin_sf"/>
</dbReference>
<dbReference type="PANTHER" id="PTHR40943">
    <property type="entry name" value="CYTOPLASMIC PROTEIN-RELATED"/>
    <property type="match status" value="1"/>
</dbReference>
<accession>A0ABS5DW39</accession>
<dbReference type="InterPro" id="IPR008579">
    <property type="entry name" value="UGlyAH_Cupin_dom"/>
</dbReference>
<gene>
    <name evidence="2" type="ORF">KAK11_08495</name>
</gene>
<feature type="domain" description="(S)-ureidoglycine aminohydrolase cupin" evidence="1">
    <location>
        <begin position="47"/>
        <end position="114"/>
    </location>
</feature>
<evidence type="ECO:0000313" key="3">
    <source>
        <dbReference type="Proteomes" id="UP000672097"/>
    </source>
</evidence>
<evidence type="ECO:0000313" key="2">
    <source>
        <dbReference type="EMBL" id="MBQ0935364.1"/>
    </source>
</evidence>
<organism evidence="2 3">
    <name type="scientific">Ideonella paludis</name>
    <dbReference type="NCBI Taxonomy" id="1233411"/>
    <lineage>
        <taxon>Bacteria</taxon>
        <taxon>Pseudomonadati</taxon>
        <taxon>Pseudomonadota</taxon>
        <taxon>Betaproteobacteria</taxon>
        <taxon>Burkholderiales</taxon>
        <taxon>Sphaerotilaceae</taxon>
        <taxon>Ideonella</taxon>
    </lineage>
</organism>
<dbReference type="EMBL" id="JAGQDG010000003">
    <property type="protein sequence ID" value="MBQ0935364.1"/>
    <property type="molecule type" value="Genomic_DNA"/>
</dbReference>
<dbReference type="Proteomes" id="UP000672097">
    <property type="component" value="Unassembled WGS sequence"/>
</dbReference>
<dbReference type="Gene3D" id="2.60.120.10">
    <property type="entry name" value="Jelly Rolls"/>
    <property type="match status" value="1"/>
</dbReference>
<dbReference type="PANTHER" id="PTHR40943:SF1">
    <property type="entry name" value="CYTOPLASMIC PROTEIN"/>
    <property type="match status" value="1"/>
</dbReference>
<protein>
    <submittedName>
        <fullName evidence="2">DUF861 domain-containing protein</fullName>
    </submittedName>
</protein>
<dbReference type="InterPro" id="IPR014710">
    <property type="entry name" value="RmlC-like_jellyroll"/>
</dbReference>
<evidence type="ECO:0000259" key="1">
    <source>
        <dbReference type="Pfam" id="PF05899"/>
    </source>
</evidence>
<proteinExistence type="predicted"/>
<sequence length="121" mass="13904">MTAPMIRIDLPSTPPDIDFPREERREVGCPERRTWVLHEDAKAGLCVGIWECDPGRWRIEFGPQEHEYFIVLSGRCRVHRAEGGHEEFGPGQAVVLPPLFKGSFEVLETMRKHFVIVDHAQ</sequence>
<dbReference type="Pfam" id="PF05899">
    <property type="entry name" value="Cupin_3"/>
    <property type="match status" value="1"/>
</dbReference>
<name>A0ABS5DW39_9BURK</name>
<keyword evidence="3" id="KW-1185">Reference proteome</keyword>